<protein>
    <submittedName>
        <fullName evidence="5">Copper-binding protein</fullName>
    </submittedName>
</protein>
<dbReference type="InterPro" id="IPR036249">
    <property type="entry name" value="Thioredoxin-like_sf"/>
</dbReference>
<evidence type="ECO:0000313" key="6">
    <source>
        <dbReference type="Proteomes" id="UP000317730"/>
    </source>
</evidence>
<evidence type="ECO:0000256" key="3">
    <source>
        <dbReference type="PIRSR" id="PIRSR603782-1"/>
    </source>
</evidence>
<feature type="binding site" evidence="3">
    <location>
        <position position="61"/>
    </location>
    <ligand>
        <name>Cu cation</name>
        <dbReference type="ChEBI" id="CHEBI:23378"/>
    </ligand>
</feature>
<evidence type="ECO:0000313" key="5">
    <source>
        <dbReference type="EMBL" id="GEB86074.1"/>
    </source>
</evidence>
<dbReference type="GO" id="GO:0046872">
    <property type="term" value="F:metal ion binding"/>
    <property type="evidence" value="ECO:0007669"/>
    <property type="project" value="UniProtKB-KW"/>
</dbReference>
<comment type="similarity">
    <text evidence="1">Belongs to the SCO1/2 family.</text>
</comment>
<dbReference type="PANTHER" id="PTHR12151:SF25">
    <property type="entry name" value="LINALOOL DEHYDRATASE_ISOMERASE DOMAIN-CONTAINING PROTEIN"/>
    <property type="match status" value="1"/>
</dbReference>
<dbReference type="FunFam" id="3.40.30.10:FF:000013">
    <property type="entry name" value="Blast:Protein SCO1 homolog, mitochondrial"/>
    <property type="match status" value="1"/>
</dbReference>
<keyword evidence="2 3" id="KW-0186">Copper</keyword>
<feature type="disulfide bond" description="Redox-active" evidence="4">
    <location>
        <begin position="57"/>
        <end position="61"/>
    </location>
</feature>
<dbReference type="AlphaFoldDB" id="A0A4Y3TWE3"/>
<feature type="binding site" evidence="3">
    <location>
        <position position="145"/>
    </location>
    <ligand>
        <name>Cu cation</name>
        <dbReference type="ChEBI" id="CHEBI:23378"/>
    </ligand>
</feature>
<gene>
    <name evidence="5" type="ORF">APE01nite_18710</name>
</gene>
<dbReference type="Gene3D" id="3.40.30.10">
    <property type="entry name" value="Glutaredoxin"/>
    <property type="match status" value="1"/>
</dbReference>
<keyword evidence="3" id="KW-0479">Metal-binding</keyword>
<evidence type="ECO:0000256" key="4">
    <source>
        <dbReference type="PIRSR" id="PIRSR603782-2"/>
    </source>
</evidence>
<accession>A0A4Y3TWE3</accession>
<sequence>MLTLALLAGAVGFRWLLNAHQSTVGGPYELLDTQQHRITQDNFRGRYTVLYFGYTHCIDICPLTLDTLSATLERLGPEGRTIVPIFISVDPQRDTPTVMRNYLARFSPRIVGLSGTPDQLKPVLTAFHVTVHRQDTKAPDYRLDHTSILYVMDRRNHLAGMIPIDDSAEQMAADLARILHRD</sequence>
<dbReference type="InterPro" id="IPR003782">
    <property type="entry name" value="SCO1/SenC"/>
</dbReference>
<name>A0A4Y3TWE3_9PROT</name>
<comment type="caution">
    <text evidence="5">The sequence shown here is derived from an EMBL/GenBank/DDBJ whole genome shotgun (WGS) entry which is preliminary data.</text>
</comment>
<dbReference type="SUPFAM" id="SSF52833">
    <property type="entry name" value="Thioredoxin-like"/>
    <property type="match status" value="1"/>
</dbReference>
<keyword evidence="4" id="KW-1015">Disulfide bond</keyword>
<evidence type="ECO:0000256" key="2">
    <source>
        <dbReference type="ARBA" id="ARBA00023008"/>
    </source>
</evidence>
<dbReference type="EMBL" id="BJMV01000009">
    <property type="protein sequence ID" value="GEB86074.1"/>
    <property type="molecule type" value="Genomic_DNA"/>
</dbReference>
<dbReference type="RefSeq" id="WP_242009005.1">
    <property type="nucleotide sequence ID" value="NZ_BAPL01000032.1"/>
</dbReference>
<proteinExistence type="inferred from homology"/>
<dbReference type="Pfam" id="PF02630">
    <property type="entry name" value="SCO1-SenC"/>
    <property type="match status" value="1"/>
</dbReference>
<dbReference type="CDD" id="cd02968">
    <property type="entry name" value="SCO"/>
    <property type="match status" value="1"/>
</dbReference>
<reference evidence="5 6" key="1">
    <citation type="submission" date="2019-06" db="EMBL/GenBank/DDBJ databases">
        <title>Whole genome shotgun sequence of Acetobacter peroxydans NBRC 13755.</title>
        <authorList>
            <person name="Hosoyama A."/>
            <person name="Uohara A."/>
            <person name="Ohji S."/>
            <person name="Ichikawa N."/>
        </authorList>
    </citation>
    <scope>NUCLEOTIDE SEQUENCE [LARGE SCALE GENOMIC DNA]</scope>
    <source>
        <strain evidence="5 6">NBRC 13755</strain>
    </source>
</reference>
<evidence type="ECO:0000256" key="1">
    <source>
        <dbReference type="ARBA" id="ARBA00010996"/>
    </source>
</evidence>
<organism evidence="5 6">
    <name type="scientific">Acetobacter peroxydans</name>
    <dbReference type="NCBI Taxonomy" id="104098"/>
    <lineage>
        <taxon>Bacteria</taxon>
        <taxon>Pseudomonadati</taxon>
        <taxon>Pseudomonadota</taxon>
        <taxon>Alphaproteobacteria</taxon>
        <taxon>Acetobacterales</taxon>
        <taxon>Acetobacteraceae</taxon>
        <taxon>Acetobacter</taxon>
    </lineage>
</organism>
<keyword evidence="6" id="KW-1185">Reference proteome</keyword>
<dbReference type="Proteomes" id="UP000317730">
    <property type="component" value="Unassembled WGS sequence"/>
</dbReference>
<dbReference type="PANTHER" id="PTHR12151">
    <property type="entry name" value="ELECTRON TRANSPORT PROTIN SCO1/SENC FAMILY MEMBER"/>
    <property type="match status" value="1"/>
</dbReference>
<feature type="binding site" evidence="3">
    <location>
        <position position="57"/>
    </location>
    <ligand>
        <name>Cu cation</name>
        <dbReference type="ChEBI" id="CHEBI:23378"/>
    </ligand>
</feature>